<keyword evidence="2" id="KW-1185">Reference proteome</keyword>
<dbReference type="Proteomes" id="UP001183202">
    <property type="component" value="Unassembled WGS sequence"/>
</dbReference>
<evidence type="ECO:0000313" key="2">
    <source>
        <dbReference type="Proteomes" id="UP001183202"/>
    </source>
</evidence>
<evidence type="ECO:0008006" key="3">
    <source>
        <dbReference type="Google" id="ProtNLM"/>
    </source>
</evidence>
<dbReference type="EMBL" id="JAVREJ010000013">
    <property type="protein sequence ID" value="MDT0351510.1"/>
    <property type="molecule type" value="Genomic_DNA"/>
</dbReference>
<protein>
    <recommendedName>
        <fullName evidence="3">Outer membrane lipoprotein-sorting protein</fullName>
    </recommendedName>
</protein>
<reference evidence="2" key="1">
    <citation type="submission" date="2023-07" db="EMBL/GenBank/DDBJ databases">
        <title>30 novel species of actinomycetes from the DSMZ collection.</title>
        <authorList>
            <person name="Nouioui I."/>
        </authorList>
    </citation>
    <scope>NUCLEOTIDE SEQUENCE [LARGE SCALE GENOMIC DNA]</scope>
    <source>
        <strain evidence="2">DSM 45834</strain>
    </source>
</reference>
<organism evidence="1 2">
    <name type="scientific">Pseudonocardia charpentierae</name>
    <dbReference type="NCBI Taxonomy" id="3075545"/>
    <lineage>
        <taxon>Bacteria</taxon>
        <taxon>Bacillati</taxon>
        <taxon>Actinomycetota</taxon>
        <taxon>Actinomycetes</taxon>
        <taxon>Pseudonocardiales</taxon>
        <taxon>Pseudonocardiaceae</taxon>
        <taxon>Pseudonocardia</taxon>
    </lineage>
</organism>
<proteinExistence type="predicted"/>
<dbReference type="Gene3D" id="2.50.20.10">
    <property type="entry name" value="Lipoprotein localisation LolA/LolB/LppX"/>
    <property type="match status" value="1"/>
</dbReference>
<dbReference type="RefSeq" id="WP_311557850.1">
    <property type="nucleotide sequence ID" value="NZ_JAVREJ010000013.1"/>
</dbReference>
<sequence>MSRRWLLVAAGAAALVGAVPLRDALPVGAGATEADDLRRRILGSSTQPWVGLAEATGRIALPELPALESTTALFTGVTRIRGQVAGPERWRADELTPVGERDVYRVDGREYVWDFGFDQLTVLAGTASLRLPRAADLLPPELGRRLLRQAPDDLATTLPARRIASMPAAGLRLSPADPDTTVGRVDVWADPGTGLPLHVEVAPKTDPGVPLLISTMQEVALRAPDPAVLVPPRPPGSSRVRAAAADLGGALRVLDAPAPPAQLAGRPRVALTGDELPGVGVYGAGLAGFVLVPVSRGIAGRVLDGAAAAGGVAISVPRGRAVRIGTPLLSLAVRGGRGGSVLLVGTVEPEVLERAVVELSGARA</sequence>
<evidence type="ECO:0000313" key="1">
    <source>
        <dbReference type="EMBL" id="MDT0351510.1"/>
    </source>
</evidence>
<dbReference type="PROSITE" id="PS51318">
    <property type="entry name" value="TAT"/>
    <property type="match status" value="1"/>
</dbReference>
<comment type="caution">
    <text evidence="1">The sequence shown here is derived from an EMBL/GenBank/DDBJ whole genome shotgun (WGS) entry which is preliminary data.</text>
</comment>
<accession>A0ABU2NC34</accession>
<gene>
    <name evidence="1" type="ORF">RM445_18420</name>
</gene>
<dbReference type="InterPro" id="IPR006311">
    <property type="entry name" value="TAT_signal"/>
</dbReference>
<name>A0ABU2NC34_9PSEU</name>